<dbReference type="PANTHER" id="PTHR12305">
    <property type="entry name" value="PHOSPHATASE WITH HOMOLOGY TO TENSIN"/>
    <property type="match status" value="1"/>
</dbReference>
<dbReference type="InterPro" id="IPR000387">
    <property type="entry name" value="Tyr_Pase_dom"/>
</dbReference>
<evidence type="ECO:0000256" key="18">
    <source>
        <dbReference type="ARBA" id="ARBA00047986"/>
    </source>
</evidence>
<evidence type="ECO:0000256" key="3">
    <source>
        <dbReference type="ARBA" id="ARBA00013015"/>
    </source>
</evidence>
<dbReference type="EC" id="3.1.3.16" evidence="5"/>
<dbReference type="SMART" id="SM01326">
    <property type="entry name" value="PTEN_C2"/>
    <property type="match status" value="1"/>
</dbReference>
<evidence type="ECO:0000256" key="12">
    <source>
        <dbReference type="ARBA" id="ARBA00034268"/>
    </source>
</evidence>
<dbReference type="InterPro" id="IPR036028">
    <property type="entry name" value="SH3-like_dom_sf"/>
</dbReference>
<evidence type="ECO:0000256" key="7">
    <source>
        <dbReference type="ARBA" id="ARBA00022490"/>
    </source>
</evidence>
<evidence type="ECO:0000256" key="20">
    <source>
        <dbReference type="ARBA" id="ARBA00051341"/>
    </source>
</evidence>
<dbReference type="AlphaFoldDB" id="A0A7S0E1I6"/>
<comment type="catalytic activity">
    <reaction evidence="18">
        <text>O-phospho-L-seryl-[protein] + H2O = L-seryl-[protein] + phosphate</text>
        <dbReference type="Rhea" id="RHEA:20629"/>
        <dbReference type="Rhea" id="RHEA-COMP:9863"/>
        <dbReference type="Rhea" id="RHEA-COMP:11604"/>
        <dbReference type="ChEBI" id="CHEBI:15377"/>
        <dbReference type="ChEBI" id="CHEBI:29999"/>
        <dbReference type="ChEBI" id="CHEBI:43474"/>
        <dbReference type="ChEBI" id="CHEBI:83421"/>
        <dbReference type="EC" id="3.1.3.16"/>
    </reaction>
    <physiologicalReaction direction="left-to-right" evidence="18">
        <dbReference type="Rhea" id="RHEA:20630"/>
    </physiologicalReaction>
</comment>
<evidence type="ECO:0000256" key="6">
    <source>
        <dbReference type="ARBA" id="ARBA00022443"/>
    </source>
</evidence>
<evidence type="ECO:0000256" key="5">
    <source>
        <dbReference type="ARBA" id="ARBA00013081"/>
    </source>
</evidence>
<dbReference type="SMART" id="SM00326">
    <property type="entry name" value="SH3"/>
    <property type="match status" value="1"/>
</dbReference>
<evidence type="ECO:0000313" key="28">
    <source>
        <dbReference type="EMBL" id="CAD8471807.1"/>
    </source>
</evidence>
<dbReference type="GO" id="GO:0004722">
    <property type="term" value="F:protein serine/threonine phosphatase activity"/>
    <property type="evidence" value="ECO:0007669"/>
    <property type="project" value="UniProtKB-EC"/>
</dbReference>
<dbReference type="GO" id="GO:0004725">
    <property type="term" value="F:protein tyrosine phosphatase activity"/>
    <property type="evidence" value="ECO:0007669"/>
    <property type="project" value="UniProtKB-EC"/>
</dbReference>
<evidence type="ECO:0000256" key="11">
    <source>
        <dbReference type="ARBA" id="ARBA00034256"/>
    </source>
</evidence>
<dbReference type="InterPro" id="IPR001452">
    <property type="entry name" value="SH3_domain"/>
</dbReference>
<evidence type="ECO:0000259" key="25">
    <source>
        <dbReference type="PROSITE" id="PS50056"/>
    </source>
</evidence>
<evidence type="ECO:0000256" key="13">
    <source>
        <dbReference type="ARBA" id="ARBA00034338"/>
    </source>
</evidence>
<evidence type="ECO:0000259" key="23">
    <source>
        <dbReference type="PROSITE" id="PS50002"/>
    </source>
</evidence>
<evidence type="ECO:0000256" key="1">
    <source>
        <dbReference type="ARBA" id="ARBA00004496"/>
    </source>
</evidence>
<dbReference type="PROSITE" id="PS51181">
    <property type="entry name" value="PPASE_TENSIN"/>
    <property type="match status" value="1"/>
</dbReference>
<feature type="domain" description="C2 tensin-type" evidence="27">
    <location>
        <begin position="421"/>
        <end position="574"/>
    </location>
</feature>
<evidence type="ECO:0000256" key="22">
    <source>
        <dbReference type="SAM" id="MobiDB-lite"/>
    </source>
</evidence>
<evidence type="ECO:0000256" key="9">
    <source>
        <dbReference type="ARBA" id="ARBA00022912"/>
    </source>
</evidence>
<feature type="domain" description="PH" evidence="24">
    <location>
        <begin position="108"/>
        <end position="215"/>
    </location>
</feature>
<comment type="catalytic activity">
    <reaction evidence="15">
        <text>a 1,2-diacyl-sn-glycero-3-phospho-(1D-myo-inositol-3,4,5-trisphosphate) + H2O = a 1,2-diacyl-sn-glycero-3-phospho-(1D-myo-inositol-4,5-bisphosphate) + phosphate</text>
        <dbReference type="Rhea" id="RHEA:25017"/>
        <dbReference type="ChEBI" id="CHEBI:15377"/>
        <dbReference type="ChEBI" id="CHEBI:43474"/>
        <dbReference type="ChEBI" id="CHEBI:57836"/>
        <dbReference type="ChEBI" id="CHEBI:58456"/>
        <dbReference type="EC" id="3.1.3.67"/>
    </reaction>
    <physiologicalReaction direction="left-to-right" evidence="15">
        <dbReference type="Rhea" id="RHEA:25018"/>
    </physiologicalReaction>
</comment>
<dbReference type="CDD" id="cd14509">
    <property type="entry name" value="PTP_PTEN"/>
    <property type="match status" value="1"/>
</dbReference>
<dbReference type="PANTHER" id="PTHR12305:SF81">
    <property type="entry name" value="PHOSPHATIDYLINOSITOL 3,4,5-TRISPHOSPHATE 3-PHOSPHATASE AND DUAL-SPECIFICITY PROTEIN PHOSPHATASE PTEN"/>
    <property type="match status" value="1"/>
</dbReference>
<feature type="domain" description="Phosphatase tensin-type" evidence="26">
    <location>
        <begin position="277"/>
        <end position="448"/>
    </location>
</feature>
<dbReference type="GO" id="GO:0006629">
    <property type="term" value="P:lipid metabolic process"/>
    <property type="evidence" value="ECO:0007669"/>
    <property type="project" value="UniProtKB-KW"/>
</dbReference>
<dbReference type="PROSITE" id="PS50056">
    <property type="entry name" value="TYR_PHOSPHATASE_2"/>
    <property type="match status" value="1"/>
</dbReference>
<feature type="domain" description="SH3" evidence="23">
    <location>
        <begin position="659"/>
        <end position="728"/>
    </location>
</feature>
<sequence>MCTSSGQAQAATKRQLDLPPLLTGDEVEVTASVQTPSRRQLDTPPALDTLAESRVNRSTTFPLMQPKRNSALDDLDFVPSSQRDSLNAGSQGSTGSLDSDVGCNPSEFVYMSGTLRKQNPNGILGAAKMWKRRFFELEDSCLRYYVDGSKAQLQGEIAFGNVKSVNLNASKGRPGQFDIATNVFMSDGKPRIYVLDAGDQSTANDWVVAVQRNVMIFKQLMGVFDREDSRKSDASLTPDDSEGEGTKKGVQGARMRRMKSLTDPTSLVKRVVSGNKKRFTQDGFDLDLSYVTGNIIAMGFPSEGMEGVYRNPFSEVYRLFETYHPDCYKIYNLCSERSYDPEKFHNRVECYPFDDHNAPPFELMRVMCCNASDWVEARPKNVVAIHCKAGKGRTGCMVCALLLHLGICSTAEEALSFYGSQRTLDGKGVTIRSQVRYVHYFAQNLNRTRPLVAYSLQRIVVVSPPYSATSMSLEIENSTLKRMFTTSIDPLKSHVTLETDDLVLAGDVKVTISYRKQSTFGESEEQLCYFAIHTSFESCFVCLLKSDLDGAIARDKKHEKVASNFTVQLFLNNVAKFPEHLKRVHHPLSGILPPEGQNGIQASMESTSDGLKMKGDHISGRLKASLQLQQESVKHLLMLSFHEEGEADADTKTKFDSEPAICEAVILFDYEPEEREESVDESLCKSSLCVRCNDIVEILVKYDRGWWLGRKNGKVGWLPQRYCAEIVDTAD</sequence>
<dbReference type="Gene3D" id="2.30.29.30">
    <property type="entry name" value="Pleckstrin-homology domain (PH domain)/Phosphotyrosine-binding domain (PTB)"/>
    <property type="match status" value="1"/>
</dbReference>
<comment type="catalytic activity">
    <reaction evidence="11">
        <text>1,2-dihexadecanoyl-sn-glycero-3-phospho-(1D-myo-inositol-3,4,5-trisphosphate) + H2O = 1,2-dihexadecanoyl-sn-glycero-3-phospho-(1D-myo-inositol-4,5-bisphosphate) + phosphate</text>
        <dbReference type="Rhea" id="RHEA:43560"/>
        <dbReference type="ChEBI" id="CHEBI:15377"/>
        <dbReference type="ChEBI" id="CHEBI:43474"/>
        <dbReference type="ChEBI" id="CHEBI:83420"/>
        <dbReference type="ChEBI" id="CHEBI:83423"/>
    </reaction>
    <physiologicalReaction direction="left-to-right" evidence="11">
        <dbReference type="Rhea" id="RHEA:43561"/>
    </physiologicalReaction>
</comment>
<dbReference type="InterPro" id="IPR011993">
    <property type="entry name" value="PH-like_dom_sf"/>
</dbReference>
<dbReference type="Pfam" id="PF10409">
    <property type="entry name" value="PTEN_C2"/>
    <property type="match status" value="1"/>
</dbReference>
<dbReference type="Gene3D" id="2.30.30.40">
    <property type="entry name" value="SH3 Domains"/>
    <property type="match status" value="1"/>
</dbReference>
<evidence type="ECO:0000256" key="10">
    <source>
        <dbReference type="ARBA" id="ARBA00023098"/>
    </source>
</evidence>
<keyword evidence="10" id="KW-0443">Lipid metabolism</keyword>
<evidence type="ECO:0000256" key="14">
    <source>
        <dbReference type="ARBA" id="ARBA00043734"/>
    </source>
</evidence>
<protein>
    <recommendedName>
        <fullName evidence="13">Phosphatidylinositol 3,4,5-trisphosphate 3-phosphatase and dual-specificity protein phosphatase PTEN</fullName>
        <ecNumber evidence="5">3.1.3.16</ecNumber>
        <ecNumber evidence="4">3.1.3.48</ecNumber>
        <ecNumber evidence="3">3.1.3.67</ecNumber>
    </recommendedName>
    <alternativeName>
        <fullName evidence="17">Inositol polyphosphate 3-phosphatase</fullName>
    </alternativeName>
</protein>
<dbReference type="Gene3D" id="2.60.40.1110">
    <property type="match status" value="1"/>
</dbReference>
<feature type="region of interest" description="Disordered" evidence="22">
    <location>
        <begin position="229"/>
        <end position="256"/>
    </location>
</feature>
<keyword evidence="6 21" id="KW-0728">SH3 domain</keyword>
<dbReference type="GO" id="GO:0050793">
    <property type="term" value="P:regulation of developmental process"/>
    <property type="evidence" value="ECO:0007669"/>
    <property type="project" value="UniProtKB-ARBA"/>
</dbReference>
<dbReference type="GO" id="GO:0042995">
    <property type="term" value="C:cell projection"/>
    <property type="evidence" value="ECO:0007669"/>
    <property type="project" value="UniProtKB-ARBA"/>
</dbReference>
<keyword evidence="9" id="KW-0904">Protein phosphatase</keyword>
<dbReference type="GO" id="GO:0016314">
    <property type="term" value="F:phosphatidylinositol-3,4,5-trisphosphate 3-phosphatase activity"/>
    <property type="evidence" value="ECO:0007669"/>
    <property type="project" value="UniProtKB-EC"/>
</dbReference>
<dbReference type="InterPro" id="IPR029023">
    <property type="entry name" value="Tensin_phosphatase"/>
</dbReference>
<dbReference type="InterPro" id="IPR014020">
    <property type="entry name" value="Tensin_C2-dom"/>
</dbReference>
<feature type="domain" description="Tyrosine specific protein phosphatases" evidence="25">
    <location>
        <begin position="383"/>
        <end position="422"/>
    </location>
</feature>
<dbReference type="Gene3D" id="3.90.190.10">
    <property type="entry name" value="Protein tyrosine phosphatase superfamily"/>
    <property type="match status" value="1"/>
</dbReference>
<dbReference type="PROSITE" id="PS50003">
    <property type="entry name" value="PH_DOMAIN"/>
    <property type="match status" value="1"/>
</dbReference>
<dbReference type="GO" id="GO:0005829">
    <property type="term" value="C:cytosol"/>
    <property type="evidence" value="ECO:0007669"/>
    <property type="project" value="TreeGrafter"/>
</dbReference>
<proteinExistence type="inferred from homology"/>
<dbReference type="Pfam" id="PF00169">
    <property type="entry name" value="PH"/>
    <property type="match status" value="1"/>
</dbReference>
<comment type="catalytic activity">
    <reaction evidence="12">
        <text>1,2-dioctanoyl-sn-glycero-3-phospho-(1D-myo-inositol-3,4,5-trisphosphate) + H2O = 1,2-dioctanoyl-sn-glycero-3-phospho-(1D-myo-inositol-4,5-bisphosphate) + phosphate</text>
        <dbReference type="Rhea" id="RHEA:43552"/>
        <dbReference type="ChEBI" id="CHEBI:15377"/>
        <dbReference type="ChEBI" id="CHEBI:43474"/>
        <dbReference type="ChEBI" id="CHEBI:83416"/>
        <dbReference type="ChEBI" id="CHEBI:83419"/>
    </reaction>
    <physiologicalReaction direction="left-to-right" evidence="12">
        <dbReference type="Rhea" id="RHEA:43553"/>
    </physiologicalReaction>
</comment>
<dbReference type="InterPro" id="IPR051281">
    <property type="entry name" value="Dual-spec_lipid-protein_phosph"/>
</dbReference>
<evidence type="ECO:0000256" key="16">
    <source>
        <dbReference type="ARBA" id="ARBA00043762"/>
    </source>
</evidence>
<accession>A0A7S0E1I6</accession>
<evidence type="ECO:0000256" key="4">
    <source>
        <dbReference type="ARBA" id="ARBA00013064"/>
    </source>
</evidence>
<name>A0A7S0E1I6_9CRYP</name>
<dbReference type="PROSITE" id="PS50002">
    <property type="entry name" value="SH3"/>
    <property type="match status" value="1"/>
</dbReference>
<feature type="compositionally biased region" description="Polar residues" evidence="22">
    <location>
        <begin position="1"/>
        <end position="12"/>
    </location>
</feature>
<dbReference type="InterPro" id="IPR045101">
    <property type="entry name" value="PTP_PTEN"/>
</dbReference>
<evidence type="ECO:0000256" key="15">
    <source>
        <dbReference type="ARBA" id="ARBA00043760"/>
    </source>
</evidence>
<keyword evidence="7" id="KW-0963">Cytoplasm</keyword>
<dbReference type="Pfam" id="PF07653">
    <property type="entry name" value="SH3_2"/>
    <property type="match status" value="1"/>
</dbReference>
<organism evidence="28">
    <name type="scientific">Hanusia phi</name>
    <dbReference type="NCBI Taxonomy" id="3032"/>
    <lineage>
        <taxon>Eukaryota</taxon>
        <taxon>Cryptophyceae</taxon>
        <taxon>Pyrenomonadales</taxon>
        <taxon>Geminigeraceae</taxon>
        <taxon>Hanusia</taxon>
    </lineage>
</organism>
<comment type="catalytic activity">
    <reaction evidence="20">
        <text>O-phospho-L-tyrosyl-[protein] + H2O = L-tyrosyl-[protein] + phosphate</text>
        <dbReference type="Rhea" id="RHEA:10684"/>
        <dbReference type="Rhea" id="RHEA-COMP:10136"/>
        <dbReference type="Rhea" id="RHEA-COMP:20101"/>
        <dbReference type="ChEBI" id="CHEBI:15377"/>
        <dbReference type="ChEBI" id="CHEBI:43474"/>
        <dbReference type="ChEBI" id="CHEBI:46858"/>
        <dbReference type="ChEBI" id="CHEBI:61978"/>
        <dbReference type="EC" id="3.1.3.48"/>
    </reaction>
    <physiologicalReaction direction="left-to-right" evidence="20">
        <dbReference type="Rhea" id="RHEA:10685"/>
    </physiologicalReaction>
</comment>
<dbReference type="SUPFAM" id="SSF50044">
    <property type="entry name" value="SH3-domain"/>
    <property type="match status" value="1"/>
</dbReference>
<dbReference type="SUPFAM" id="SSF49562">
    <property type="entry name" value="C2 domain (Calcium/lipid-binding domain, CaLB)"/>
    <property type="match status" value="1"/>
</dbReference>
<evidence type="ECO:0000259" key="27">
    <source>
        <dbReference type="PROSITE" id="PS51182"/>
    </source>
</evidence>
<dbReference type="SMART" id="SM00233">
    <property type="entry name" value="PH"/>
    <property type="match status" value="1"/>
</dbReference>
<feature type="region of interest" description="Disordered" evidence="22">
    <location>
        <begin position="1"/>
        <end position="100"/>
    </location>
</feature>
<dbReference type="InterPro" id="IPR035892">
    <property type="entry name" value="C2_domain_sf"/>
</dbReference>
<comment type="catalytic activity">
    <reaction evidence="14">
        <text>1D-myo-inositol 1,3,4,5-tetrakisphosphate + H2O = 1D-myo-inositol 1,4,5-trisphosphate + phosphate</text>
        <dbReference type="Rhea" id="RHEA:77155"/>
        <dbReference type="ChEBI" id="CHEBI:15377"/>
        <dbReference type="ChEBI" id="CHEBI:43474"/>
        <dbReference type="ChEBI" id="CHEBI:57895"/>
        <dbReference type="ChEBI" id="CHEBI:203600"/>
    </reaction>
    <physiologicalReaction direction="left-to-right" evidence="14">
        <dbReference type="Rhea" id="RHEA:77156"/>
    </physiologicalReaction>
</comment>
<dbReference type="PROSITE" id="PS00383">
    <property type="entry name" value="TYR_PHOSPHATASE_1"/>
    <property type="match status" value="1"/>
</dbReference>
<evidence type="ECO:0000256" key="21">
    <source>
        <dbReference type="PROSITE-ProRule" id="PRU00192"/>
    </source>
</evidence>
<dbReference type="EC" id="3.1.3.48" evidence="4"/>
<evidence type="ECO:0000256" key="17">
    <source>
        <dbReference type="ARBA" id="ARBA00044309"/>
    </source>
</evidence>
<reference evidence="28" key="1">
    <citation type="submission" date="2021-01" db="EMBL/GenBank/DDBJ databases">
        <authorList>
            <person name="Corre E."/>
            <person name="Pelletier E."/>
            <person name="Niang G."/>
            <person name="Scheremetjew M."/>
            <person name="Finn R."/>
            <person name="Kale V."/>
            <person name="Holt S."/>
            <person name="Cochrane G."/>
            <person name="Meng A."/>
            <person name="Brown T."/>
            <person name="Cohen L."/>
        </authorList>
    </citation>
    <scope>NUCLEOTIDE SEQUENCE</scope>
    <source>
        <strain evidence="28">CCMP325</strain>
    </source>
</reference>
<dbReference type="PROSITE" id="PS51182">
    <property type="entry name" value="C2_TENSIN"/>
    <property type="match status" value="1"/>
</dbReference>
<evidence type="ECO:0000259" key="26">
    <source>
        <dbReference type="PROSITE" id="PS51181"/>
    </source>
</evidence>
<evidence type="ECO:0000256" key="2">
    <source>
        <dbReference type="ARBA" id="ARBA00007881"/>
    </source>
</evidence>
<dbReference type="EC" id="3.1.3.67" evidence="3"/>
<dbReference type="InterPro" id="IPR001849">
    <property type="entry name" value="PH_domain"/>
</dbReference>
<comment type="similarity">
    <text evidence="2">Belongs to the PTEN phosphatase protein family.</text>
</comment>
<dbReference type="InterPro" id="IPR016130">
    <property type="entry name" value="Tyr_Pase_AS"/>
</dbReference>
<dbReference type="InterPro" id="IPR029021">
    <property type="entry name" value="Prot-tyrosine_phosphatase-like"/>
</dbReference>
<comment type="catalytic activity">
    <reaction evidence="19">
        <text>O-phospho-L-threonyl-[protein] + H2O = L-threonyl-[protein] + phosphate</text>
        <dbReference type="Rhea" id="RHEA:47004"/>
        <dbReference type="Rhea" id="RHEA-COMP:11060"/>
        <dbReference type="Rhea" id="RHEA-COMP:11605"/>
        <dbReference type="ChEBI" id="CHEBI:15377"/>
        <dbReference type="ChEBI" id="CHEBI:30013"/>
        <dbReference type="ChEBI" id="CHEBI:43474"/>
        <dbReference type="ChEBI" id="CHEBI:61977"/>
        <dbReference type="EC" id="3.1.3.16"/>
    </reaction>
    <physiologicalReaction direction="left-to-right" evidence="19">
        <dbReference type="Rhea" id="RHEA:47005"/>
    </physiologicalReaction>
</comment>
<gene>
    <name evidence="28" type="ORF">HPHI1048_LOCUS3810</name>
</gene>
<feature type="compositionally biased region" description="Polar residues" evidence="22">
    <location>
        <begin position="79"/>
        <end position="97"/>
    </location>
</feature>
<evidence type="ECO:0000259" key="24">
    <source>
        <dbReference type="PROSITE" id="PS50003"/>
    </source>
</evidence>
<keyword evidence="8" id="KW-0378">Hydrolase</keyword>
<dbReference type="EMBL" id="HBEO01005356">
    <property type="protein sequence ID" value="CAD8471807.1"/>
    <property type="molecule type" value="Transcribed_RNA"/>
</dbReference>
<dbReference type="SUPFAM" id="SSF52799">
    <property type="entry name" value="(Phosphotyrosine protein) phosphatases II"/>
    <property type="match status" value="1"/>
</dbReference>
<evidence type="ECO:0000256" key="8">
    <source>
        <dbReference type="ARBA" id="ARBA00022801"/>
    </source>
</evidence>
<comment type="catalytic activity">
    <reaction evidence="16">
        <text>1D-myo-inositol 1,3,4,5,6-pentakisphosphate + H2O = 1D-myo-inositol 1,4,5,6-tetrakisphosphate + phosphate</text>
        <dbReference type="Rhea" id="RHEA:77143"/>
        <dbReference type="ChEBI" id="CHEBI:15377"/>
        <dbReference type="ChEBI" id="CHEBI:43474"/>
        <dbReference type="ChEBI" id="CHEBI:57627"/>
        <dbReference type="ChEBI" id="CHEBI:57733"/>
    </reaction>
    <physiologicalReaction direction="left-to-right" evidence="16">
        <dbReference type="Rhea" id="RHEA:77144"/>
    </physiologicalReaction>
</comment>
<comment type="subcellular location">
    <subcellularLocation>
        <location evidence="1">Cytoplasm</location>
    </subcellularLocation>
</comment>
<evidence type="ECO:0000256" key="19">
    <source>
        <dbReference type="ARBA" id="ARBA00048832"/>
    </source>
</evidence>
<dbReference type="SUPFAM" id="SSF50729">
    <property type="entry name" value="PH domain-like"/>
    <property type="match status" value="1"/>
</dbReference>